<feature type="signal peptide" evidence="1">
    <location>
        <begin position="1"/>
        <end position="21"/>
    </location>
</feature>
<evidence type="ECO:0000256" key="1">
    <source>
        <dbReference type="SAM" id="SignalP"/>
    </source>
</evidence>
<accession>A0A1M7Q0X8</accession>
<evidence type="ECO:0000313" key="2">
    <source>
        <dbReference type="EMBL" id="SHN23754.1"/>
    </source>
</evidence>
<evidence type="ECO:0000313" key="3">
    <source>
        <dbReference type="Proteomes" id="UP000183983"/>
    </source>
</evidence>
<organism evidence="2 3">
    <name type="scientific">Pseudomonas asturiensis</name>
    <dbReference type="NCBI Taxonomy" id="1190415"/>
    <lineage>
        <taxon>Bacteria</taxon>
        <taxon>Pseudomonadati</taxon>
        <taxon>Pseudomonadota</taxon>
        <taxon>Gammaproteobacteria</taxon>
        <taxon>Pseudomonadales</taxon>
        <taxon>Pseudomonadaceae</taxon>
        <taxon>Pseudomonas</taxon>
    </lineage>
</organism>
<dbReference type="AlphaFoldDB" id="A0A1M7Q0X8"/>
<keyword evidence="1" id="KW-0732">Signal</keyword>
<feature type="chain" id="PRO_5009928768" evidence="1">
    <location>
        <begin position="22"/>
        <end position="140"/>
    </location>
</feature>
<reference evidence="2 3" key="1">
    <citation type="submission" date="2016-11" db="EMBL/GenBank/DDBJ databases">
        <authorList>
            <person name="Jaros S."/>
            <person name="Januszkiewicz K."/>
            <person name="Wedrychowicz H."/>
        </authorList>
    </citation>
    <scope>NUCLEOTIDE SEQUENCE [LARGE SCALE GENOMIC DNA]</scope>
    <source>
        <strain evidence="2 3">LMG 26898</strain>
    </source>
</reference>
<dbReference type="STRING" id="1190415.SAMN05216593_11667"/>
<dbReference type="Proteomes" id="UP000183983">
    <property type="component" value="Unassembled WGS sequence"/>
</dbReference>
<dbReference type="EMBL" id="FRDA01000016">
    <property type="protein sequence ID" value="SHN23754.1"/>
    <property type="molecule type" value="Genomic_DNA"/>
</dbReference>
<dbReference type="OrthoDB" id="7032307at2"/>
<name>A0A1M7Q0X8_9PSED</name>
<protein>
    <submittedName>
        <fullName evidence="2">Uncharacterized protein</fullName>
    </submittedName>
</protein>
<proteinExistence type="predicted"/>
<gene>
    <name evidence="2" type="ORF">SAMN05216593_11667</name>
</gene>
<dbReference type="RefSeq" id="WP_073170836.1">
    <property type="nucleotide sequence ID" value="NZ_FRDA01000016.1"/>
</dbReference>
<sequence>MKWIVVVLVVSMALMAMPLYAAQAFVVLAHNRFSETTPGSVHTDEVADLKTVRCSQINRALRQNQTRWSTKLAPYDLETFRRTERHLSSGPVNQAFLSTDERQALVRDLVAAVPQVIAGCRENPGRQYVDYLPESVRQAL</sequence>